<keyword evidence="3" id="KW-0479">Metal-binding</keyword>
<dbReference type="PROSITE" id="PS50249">
    <property type="entry name" value="MPN"/>
    <property type="match status" value="1"/>
</dbReference>
<dbReference type="PANTHER" id="PTHR30471:SF3">
    <property type="entry name" value="UPF0758 PROTEIN YEES-RELATED"/>
    <property type="match status" value="1"/>
</dbReference>
<keyword evidence="5" id="KW-0862">Zinc</keyword>
<evidence type="ECO:0000256" key="7">
    <source>
        <dbReference type="RuleBase" id="RU003797"/>
    </source>
</evidence>
<reference evidence="10" key="1">
    <citation type="submission" date="2017-02" db="EMBL/GenBank/DDBJ databases">
        <authorList>
            <person name="Varghese N."/>
            <person name="Submissions S."/>
        </authorList>
    </citation>
    <scope>NUCLEOTIDE SEQUENCE [LARGE SCALE GENOMIC DNA]</scope>
    <source>
        <strain evidence="10">USBA 833</strain>
    </source>
</reference>
<dbReference type="PANTHER" id="PTHR30471">
    <property type="entry name" value="DNA REPAIR PROTEIN RADC"/>
    <property type="match status" value="1"/>
</dbReference>
<proteinExistence type="inferred from homology"/>
<keyword evidence="2" id="KW-0645">Protease</keyword>
<dbReference type="EMBL" id="FUYH01000016">
    <property type="protein sequence ID" value="SKA94515.1"/>
    <property type="molecule type" value="Genomic_DNA"/>
</dbReference>
<keyword evidence="4" id="KW-0378">Hydrolase</keyword>
<dbReference type="InterPro" id="IPR010994">
    <property type="entry name" value="RuvA_2-like"/>
</dbReference>
<name>A0A1T4XZS2_9CLOT</name>
<evidence type="ECO:0000256" key="4">
    <source>
        <dbReference type="ARBA" id="ARBA00022801"/>
    </source>
</evidence>
<evidence type="ECO:0000313" key="9">
    <source>
        <dbReference type="EMBL" id="SKA94515.1"/>
    </source>
</evidence>
<dbReference type="STRING" id="1147123.SAMN05443428_11621"/>
<evidence type="ECO:0000256" key="2">
    <source>
        <dbReference type="ARBA" id="ARBA00022670"/>
    </source>
</evidence>
<gene>
    <name evidence="9" type="ORF">SAMN05443428_11621</name>
</gene>
<dbReference type="NCBIfam" id="NF000642">
    <property type="entry name" value="PRK00024.1"/>
    <property type="match status" value="1"/>
</dbReference>
<dbReference type="RefSeq" id="WP_078697071.1">
    <property type="nucleotide sequence ID" value="NZ_FUYH01000016.1"/>
</dbReference>
<dbReference type="Gene3D" id="1.10.150.20">
    <property type="entry name" value="5' to 3' exonuclease, C-terminal subdomain"/>
    <property type="match status" value="1"/>
</dbReference>
<dbReference type="PROSITE" id="PS01302">
    <property type="entry name" value="UPF0758"/>
    <property type="match status" value="1"/>
</dbReference>
<dbReference type="SUPFAM" id="SSF47781">
    <property type="entry name" value="RuvA domain 2-like"/>
    <property type="match status" value="1"/>
</dbReference>
<dbReference type="Pfam" id="PF20582">
    <property type="entry name" value="UPF0758_N"/>
    <property type="match status" value="1"/>
</dbReference>
<dbReference type="NCBIfam" id="TIGR00608">
    <property type="entry name" value="radc"/>
    <property type="match status" value="1"/>
</dbReference>
<keyword evidence="6" id="KW-0482">Metalloprotease</keyword>
<dbReference type="AlphaFoldDB" id="A0A1T4XZS2"/>
<keyword evidence="10" id="KW-1185">Reference proteome</keyword>
<evidence type="ECO:0000256" key="3">
    <source>
        <dbReference type="ARBA" id="ARBA00022723"/>
    </source>
</evidence>
<dbReference type="Proteomes" id="UP000190105">
    <property type="component" value="Unassembled WGS sequence"/>
</dbReference>
<comment type="similarity">
    <text evidence="1 7">Belongs to the UPF0758 family.</text>
</comment>
<dbReference type="OrthoDB" id="9804482at2"/>
<dbReference type="GO" id="GO:0046872">
    <property type="term" value="F:metal ion binding"/>
    <property type="evidence" value="ECO:0007669"/>
    <property type="project" value="UniProtKB-KW"/>
</dbReference>
<protein>
    <submittedName>
        <fullName evidence="9">DNA replication and repair protein RadC</fullName>
    </submittedName>
</protein>
<dbReference type="InterPro" id="IPR001405">
    <property type="entry name" value="UPF0758"/>
</dbReference>
<sequence>MEKRELTIKDIPVQDRPRERLIKFGPEALSNSELLAIIIRTGTKSENALSISNRLIAQNKGLEFLSSCTIQELSQIKGIGNAKAAQLKAAIELGKRLRNYRNDKIISINSPKDAAEIVMEDMRYFKKEHFRVIFLNTKNIVIDVKDLSIGNLNSSIVHPREVYSEAIKKSSASIIVLHNHPSGDPTPSQEDVNITRRLIEAGKIIGIDLLDHIIIGDGSFISLKEKGII</sequence>
<dbReference type="InterPro" id="IPR025657">
    <property type="entry name" value="RadC_JAB"/>
</dbReference>
<dbReference type="InterPro" id="IPR037518">
    <property type="entry name" value="MPN"/>
</dbReference>
<evidence type="ECO:0000256" key="5">
    <source>
        <dbReference type="ARBA" id="ARBA00022833"/>
    </source>
</evidence>
<dbReference type="CDD" id="cd08071">
    <property type="entry name" value="MPN_DUF2466"/>
    <property type="match status" value="1"/>
</dbReference>
<accession>A0A1T4XZS2</accession>
<evidence type="ECO:0000256" key="1">
    <source>
        <dbReference type="ARBA" id="ARBA00010243"/>
    </source>
</evidence>
<dbReference type="GO" id="GO:0006508">
    <property type="term" value="P:proteolysis"/>
    <property type="evidence" value="ECO:0007669"/>
    <property type="project" value="UniProtKB-KW"/>
</dbReference>
<dbReference type="Gene3D" id="3.40.140.10">
    <property type="entry name" value="Cytidine Deaminase, domain 2"/>
    <property type="match status" value="1"/>
</dbReference>
<feature type="domain" description="MPN" evidence="8">
    <location>
        <begin position="107"/>
        <end position="229"/>
    </location>
</feature>
<evidence type="ECO:0000313" key="10">
    <source>
        <dbReference type="Proteomes" id="UP000190105"/>
    </source>
</evidence>
<dbReference type="Pfam" id="PF04002">
    <property type="entry name" value="RadC"/>
    <property type="match status" value="1"/>
</dbReference>
<evidence type="ECO:0000259" key="8">
    <source>
        <dbReference type="PROSITE" id="PS50249"/>
    </source>
</evidence>
<organism evidence="9 10">
    <name type="scientific">Caloramator quimbayensis</name>
    <dbReference type="NCBI Taxonomy" id="1147123"/>
    <lineage>
        <taxon>Bacteria</taxon>
        <taxon>Bacillati</taxon>
        <taxon>Bacillota</taxon>
        <taxon>Clostridia</taxon>
        <taxon>Eubacteriales</taxon>
        <taxon>Clostridiaceae</taxon>
        <taxon>Caloramator</taxon>
    </lineage>
</organism>
<evidence type="ECO:0000256" key="6">
    <source>
        <dbReference type="ARBA" id="ARBA00023049"/>
    </source>
</evidence>
<dbReference type="InterPro" id="IPR020891">
    <property type="entry name" value="UPF0758_CS"/>
</dbReference>
<dbReference type="GO" id="GO:0008237">
    <property type="term" value="F:metallopeptidase activity"/>
    <property type="evidence" value="ECO:0007669"/>
    <property type="project" value="UniProtKB-KW"/>
</dbReference>
<dbReference type="InterPro" id="IPR046778">
    <property type="entry name" value="UPF0758_N"/>
</dbReference>